<dbReference type="InterPro" id="IPR050544">
    <property type="entry name" value="Beta-defensin"/>
</dbReference>
<evidence type="ECO:0000256" key="9">
    <source>
        <dbReference type="ARBA" id="ARBA00023157"/>
    </source>
</evidence>
<name>A0A9B0TI44_CHRAS</name>
<reference evidence="13" key="1">
    <citation type="submission" date="2025-08" db="UniProtKB">
        <authorList>
            <consortium name="RefSeq"/>
        </authorList>
    </citation>
    <scope>IDENTIFICATION</scope>
    <source>
        <tissue evidence="13">Spleen</tissue>
    </source>
</reference>
<dbReference type="GO" id="GO:0045087">
    <property type="term" value="P:innate immune response"/>
    <property type="evidence" value="ECO:0007669"/>
    <property type="project" value="InterPro"/>
</dbReference>
<dbReference type="RefSeq" id="XP_006860839.1">
    <property type="nucleotide sequence ID" value="XM_006860777.1"/>
</dbReference>
<dbReference type="GeneID" id="102826605"/>
<keyword evidence="6 10" id="KW-0732">Signal</keyword>
<proteinExistence type="inferred from homology"/>
<gene>
    <name evidence="13" type="primary">DEFB127</name>
</gene>
<dbReference type="OrthoDB" id="9833815at2759"/>
<dbReference type="PANTHER" id="PTHR15001">
    <property type="entry name" value="BETA-DEFENSIN 123-RELATED"/>
    <property type="match status" value="1"/>
</dbReference>
<evidence type="ECO:0000256" key="6">
    <source>
        <dbReference type="ARBA" id="ARBA00022729"/>
    </source>
</evidence>
<evidence type="ECO:0000256" key="5">
    <source>
        <dbReference type="ARBA" id="ARBA00022529"/>
    </source>
</evidence>
<protein>
    <recommendedName>
        <fullName evidence="10">Beta-defensin</fullName>
    </recommendedName>
</protein>
<feature type="domain" description="Beta-defensin" evidence="11">
    <location>
        <begin position="23"/>
        <end position="55"/>
    </location>
</feature>
<keyword evidence="8 10" id="KW-0044">Antibiotic</keyword>
<accession>A0A9B0TI44</accession>
<keyword evidence="7 10" id="KW-0211">Defensin</keyword>
<evidence type="ECO:0000256" key="8">
    <source>
        <dbReference type="ARBA" id="ARBA00023022"/>
    </source>
</evidence>
<dbReference type="PANTHER" id="PTHR15001:SF3">
    <property type="entry name" value="BETA-DEFENSIN 123"/>
    <property type="match status" value="1"/>
</dbReference>
<sequence length="105" mass="12376">MRILLVTAILLFQKTTVTEQRKRCWSNYVQGYCRKICKATEMREILLCENGRYCCLNIKEMKAHKKVTRPPRPKLMTYAITLPQDYDPLLESYSSPTPKVYINQV</sequence>
<evidence type="ECO:0000256" key="3">
    <source>
        <dbReference type="ARBA" id="ARBA00007371"/>
    </source>
</evidence>
<keyword evidence="9" id="KW-1015">Disulfide bond</keyword>
<feature type="signal peptide" evidence="10">
    <location>
        <begin position="1"/>
        <end position="19"/>
    </location>
</feature>
<dbReference type="Pfam" id="PF13841">
    <property type="entry name" value="Defensin_beta_2"/>
    <property type="match status" value="1"/>
</dbReference>
<dbReference type="Proteomes" id="UP000504623">
    <property type="component" value="Unplaced"/>
</dbReference>
<feature type="chain" id="PRO_5039751586" description="Beta-defensin" evidence="10">
    <location>
        <begin position="20"/>
        <end position="105"/>
    </location>
</feature>
<evidence type="ECO:0000256" key="7">
    <source>
        <dbReference type="ARBA" id="ARBA00022940"/>
    </source>
</evidence>
<evidence type="ECO:0000259" key="11">
    <source>
        <dbReference type="Pfam" id="PF13841"/>
    </source>
</evidence>
<evidence type="ECO:0000256" key="10">
    <source>
        <dbReference type="RuleBase" id="RU231113"/>
    </source>
</evidence>
<keyword evidence="12" id="KW-1185">Reference proteome</keyword>
<dbReference type="AlphaFoldDB" id="A0A9B0TI44"/>
<keyword evidence="5 10" id="KW-0929">Antimicrobial</keyword>
<evidence type="ECO:0000313" key="13">
    <source>
        <dbReference type="RefSeq" id="XP_006860839.1"/>
    </source>
</evidence>
<dbReference type="CTD" id="140850"/>
<organism evidence="12 13">
    <name type="scientific">Chrysochloris asiatica</name>
    <name type="common">Cape golden mole</name>
    <dbReference type="NCBI Taxonomy" id="185453"/>
    <lineage>
        <taxon>Eukaryota</taxon>
        <taxon>Metazoa</taxon>
        <taxon>Chordata</taxon>
        <taxon>Craniata</taxon>
        <taxon>Vertebrata</taxon>
        <taxon>Euteleostomi</taxon>
        <taxon>Mammalia</taxon>
        <taxon>Eutheria</taxon>
        <taxon>Afrotheria</taxon>
        <taxon>Chrysochloridae</taxon>
        <taxon>Chrysochlorinae</taxon>
        <taxon>Chrysochloris</taxon>
    </lineage>
</organism>
<evidence type="ECO:0000256" key="1">
    <source>
        <dbReference type="ARBA" id="ARBA00002878"/>
    </source>
</evidence>
<keyword evidence="4 10" id="KW-0964">Secreted</keyword>
<evidence type="ECO:0000256" key="2">
    <source>
        <dbReference type="ARBA" id="ARBA00004613"/>
    </source>
</evidence>
<comment type="subcellular location">
    <subcellularLocation>
        <location evidence="2 10">Secreted</location>
    </subcellularLocation>
</comment>
<evidence type="ECO:0000313" key="12">
    <source>
        <dbReference type="Proteomes" id="UP000504623"/>
    </source>
</evidence>
<comment type="similarity">
    <text evidence="3 10">Belongs to the beta-defensin family.</text>
</comment>
<dbReference type="InterPro" id="IPR025933">
    <property type="entry name" value="Beta_defensin_dom"/>
</dbReference>
<dbReference type="GO" id="GO:0005576">
    <property type="term" value="C:extracellular region"/>
    <property type="evidence" value="ECO:0007669"/>
    <property type="project" value="UniProtKB-SubCell"/>
</dbReference>
<evidence type="ECO:0000256" key="4">
    <source>
        <dbReference type="ARBA" id="ARBA00022525"/>
    </source>
</evidence>
<comment type="function">
    <text evidence="1 10">Has antibacterial activity.</text>
</comment>
<dbReference type="GO" id="GO:0042742">
    <property type="term" value="P:defense response to bacterium"/>
    <property type="evidence" value="ECO:0007669"/>
    <property type="project" value="UniProtKB-UniRule"/>
</dbReference>